<feature type="chain" id="PRO_5003010747" evidence="3">
    <location>
        <begin position="31"/>
        <end position="216"/>
    </location>
</feature>
<evidence type="ECO:0000256" key="3">
    <source>
        <dbReference type="SAM" id="SignalP"/>
    </source>
</evidence>
<evidence type="ECO:0000313" key="5">
    <source>
        <dbReference type="Proteomes" id="UP000009102"/>
    </source>
</evidence>
<evidence type="ECO:0000256" key="1">
    <source>
        <dbReference type="SAM" id="Coils"/>
    </source>
</evidence>
<keyword evidence="3" id="KW-0732">Signal</keyword>
<accession>D0KXN9</accession>
<organism evidence="4 5">
    <name type="scientific">Halothiobacillus neapolitanus (strain ATCC 23641 / DSM 15147 / CIP 104769 / NCIMB 8539 / c2)</name>
    <name type="common">Thiobacillus neapolitanus</name>
    <dbReference type="NCBI Taxonomy" id="555778"/>
    <lineage>
        <taxon>Bacteria</taxon>
        <taxon>Pseudomonadati</taxon>
        <taxon>Pseudomonadota</taxon>
        <taxon>Gammaproteobacteria</taxon>
        <taxon>Chromatiales</taxon>
        <taxon>Halothiobacillaceae</taxon>
        <taxon>Halothiobacillus</taxon>
    </lineage>
</organism>
<feature type="region of interest" description="Disordered" evidence="2">
    <location>
        <begin position="140"/>
        <end position="165"/>
    </location>
</feature>
<keyword evidence="5" id="KW-1185">Reference proteome</keyword>
<evidence type="ECO:0000313" key="4">
    <source>
        <dbReference type="EMBL" id="ACX95212.1"/>
    </source>
</evidence>
<dbReference type="HOGENOM" id="CLU_1276179_0_0_6"/>
<dbReference type="RefSeq" id="WP_012823248.1">
    <property type="nucleotide sequence ID" value="NC_013422.1"/>
</dbReference>
<gene>
    <name evidence="4" type="ordered locus">Hneap_0349</name>
</gene>
<feature type="coiled-coil region" evidence="1">
    <location>
        <begin position="50"/>
        <end position="77"/>
    </location>
</feature>
<dbReference type="STRING" id="555778.Hneap_0349"/>
<name>D0KXN9_HALNC</name>
<proteinExistence type="predicted"/>
<dbReference type="OrthoDB" id="9956972at2"/>
<protein>
    <submittedName>
        <fullName evidence="4">Uncharacterized protein</fullName>
    </submittedName>
</protein>
<dbReference type="AlphaFoldDB" id="D0KXN9"/>
<sequence length="216" mass="24213">MSVSNKIRGIRHSALALGVVLGLMSVGTYAEDAPAAPAAQPAMPTLSPEQMELMKDFQQTRQEIGALEQKLQGIEAEAYKKNPKLGKQRDGLRDSIKNAMSDKNFDAQAEYDELKALVTKIQGMKENDPERAKDIQKFREGQQAFEQRQAKAFQDPKIQKQSEKLRNDVRAAMIKVDPKAKDMFADLDAKEKHMRDLQEKAMKMHGSEQMAPAPSK</sequence>
<dbReference type="EMBL" id="CP001801">
    <property type="protein sequence ID" value="ACX95212.1"/>
    <property type="molecule type" value="Genomic_DNA"/>
</dbReference>
<evidence type="ECO:0000256" key="2">
    <source>
        <dbReference type="SAM" id="MobiDB-lite"/>
    </source>
</evidence>
<feature type="signal peptide" evidence="3">
    <location>
        <begin position="1"/>
        <end position="30"/>
    </location>
</feature>
<keyword evidence="1" id="KW-0175">Coiled coil</keyword>
<dbReference type="KEGG" id="hna:Hneap_0349"/>
<dbReference type="Proteomes" id="UP000009102">
    <property type="component" value="Chromosome"/>
</dbReference>
<dbReference type="eggNOG" id="ENOG5033G5K">
    <property type="taxonomic scope" value="Bacteria"/>
</dbReference>
<reference evidence="4 5" key="1">
    <citation type="submission" date="2009-10" db="EMBL/GenBank/DDBJ databases">
        <title>Complete sequence of Halothiobacillus neapolitanus c2.</title>
        <authorList>
            <consortium name="US DOE Joint Genome Institute"/>
            <person name="Lucas S."/>
            <person name="Copeland A."/>
            <person name="Lapidus A."/>
            <person name="Glavina del Rio T."/>
            <person name="Tice H."/>
            <person name="Bruce D."/>
            <person name="Goodwin L."/>
            <person name="Pitluck S."/>
            <person name="Davenport K."/>
            <person name="Brettin T."/>
            <person name="Detter J.C."/>
            <person name="Han C."/>
            <person name="Tapia R."/>
            <person name="Larimer F."/>
            <person name="Land M."/>
            <person name="Hauser L."/>
            <person name="Kyrpides N."/>
            <person name="Mikhailova N."/>
            <person name="Kerfeld C."/>
            <person name="Cannon G."/>
            <person name="Heinhort S."/>
        </authorList>
    </citation>
    <scope>NUCLEOTIDE SEQUENCE [LARGE SCALE GENOMIC DNA]</scope>
    <source>
        <strain evidence="5">ATCC 23641 / c2</strain>
    </source>
</reference>